<evidence type="ECO:0000313" key="9">
    <source>
        <dbReference type="Proteomes" id="UP000199054"/>
    </source>
</evidence>
<dbReference type="OrthoDB" id="9780147at2"/>
<sequence>MKRLIAALLLSASPLPALAFDISAMSDDEKAAFGQAVRDYLVENPEVLVEAISVLEQRNASAEVENDQQLVATHHEAIFNDGHSWVGGNPEGDLTMVEFIDYRCGVCRRFNQEVHDIVEADGNIRLVLKEFPILGPDSEASARFAVAIRQVAGDDAYLQAHDELITLRSDASEEALRGVADRIGVDADEVIAEMQSETVTAVLRDNRQLAEQMAIQGTPTFVIGEHLLRGVPGAGLTATVEQIRAEQSEG</sequence>
<keyword evidence="1 5" id="KW-0732">Signal</keyword>
<evidence type="ECO:0000256" key="2">
    <source>
        <dbReference type="ARBA" id="ARBA00023002"/>
    </source>
</evidence>
<feature type="domain" description="DSBA-like thioredoxin" evidence="6">
    <location>
        <begin position="96"/>
        <end position="233"/>
    </location>
</feature>
<keyword evidence="8" id="KW-0413">Isomerase</keyword>
<dbReference type="EMBL" id="FODE01000006">
    <property type="protein sequence ID" value="SEN41825.1"/>
    <property type="molecule type" value="Genomic_DNA"/>
</dbReference>
<feature type="signal peptide" evidence="5">
    <location>
        <begin position="1"/>
        <end position="19"/>
    </location>
</feature>
<reference evidence="8 9" key="1">
    <citation type="submission" date="2016-10" db="EMBL/GenBank/DDBJ databases">
        <authorList>
            <person name="de Groot N.N."/>
        </authorList>
    </citation>
    <scope>NUCLEOTIDE SEQUENCE [LARGE SCALE GENOMIC DNA]</scope>
    <source>
        <strain evidence="8 9">DSM 8512</strain>
    </source>
</reference>
<gene>
    <name evidence="8" type="ORF">SAMN04489859_1006124</name>
</gene>
<dbReference type="Gene3D" id="3.40.30.10">
    <property type="entry name" value="Glutaredoxin"/>
    <property type="match status" value="1"/>
</dbReference>
<protein>
    <submittedName>
        <fullName evidence="8">Protein-disulfide isomerase</fullName>
    </submittedName>
</protein>
<dbReference type="Pfam" id="PF01323">
    <property type="entry name" value="DSBA"/>
    <property type="match status" value="1"/>
</dbReference>
<dbReference type="InterPro" id="IPR041205">
    <property type="entry name" value="ScsC_N"/>
</dbReference>
<evidence type="ECO:0000256" key="1">
    <source>
        <dbReference type="ARBA" id="ARBA00022729"/>
    </source>
</evidence>
<dbReference type="Pfam" id="PF18312">
    <property type="entry name" value="ScsC_N"/>
    <property type="match status" value="1"/>
</dbReference>
<dbReference type="SUPFAM" id="SSF52833">
    <property type="entry name" value="Thioredoxin-like"/>
    <property type="match status" value="1"/>
</dbReference>
<dbReference type="STRING" id="34002.SAMN04489859_1006124"/>
<proteinExistence type="predicted"/>
<evidence type="ECO:0000256" key="5">
    <source>
        <dbReference type="SAM" id="SignalP"/>
    </source>
</evidence>
<keyword evidence="2" id="KW-0560">Oxidoreductase</keyword>
<evidence type="ECO:0000259" key="6">
    <source>
        <dbReference type="Pfam" id="PF01323"/>
    </source>
</evidence>
<evidence type="ECO:0000256" key="3">
    <source>
        <dbReference type="ARBA" id="ARBA00023157"/>
    </source>
</evidence>
<dbReference type="GO" id="GO:0016853">
    <property type="term" value="F:isomerase activity"/>
    <property type="evidence" value="ECO:0007669"/>
    <property type="project" value="UniProtKB-KW"/>
</dbReference>
<feature type="chain" id="PRO_5011485961" evidence="5">
    <location>
        <begin position="20"/>
        <end position="250"/>
    </location>
</feature>
<feature type="domain" description="Copper resistance protein ScsC N-terminal" evidence="7">
    <location>
        <begin position="29"/>
        <end position="60"/>
    </location>
</feature>
<accession>A0A1H8GDJ6</accession>
<dbReference type="AlphaFoldDB" id="A0A1H8GDJ6"/>
<dbReference type="PANTHER" id="PTHR13887">
    <property type="entry name" value="GLUTATHIONE S-TRANSFERASE KAPPA"/>
    <property type="match status" value="1"/>
</dbReference>
<dbReference type="PANTHER" id="PTHR13887:SF14">
    <property type="entry name" value="DISULFIDE BOND FORMATION PROTEIN D"/>
    <property type="match status" value="1"/>
</dbReference>
<dbReference type="CDD" id="cd03023">
    <property type="entry name" value="DsbA_Com1_like"/>
    <property type="match status" value="1"/>
</dbReference>
<dbReference type="InterPro" id="IPR036249">
    <property type="entry name" value="Thioredoxin-like_sf"/>
</dbReference>
<dbReference type="Proteomes" id="UP000199054">
    <property type="component" value="Unassembled WGS sequence"/>
</dbReference>
<organism evidence="8 9">
    <name type="scientific">Paracoccus alcaliphilus</name>
    <dbReference type="NCBI Taxonomy" id="34002"/>
    <lineage>
        <taxon>Bacteria</taxon>
        <taxon>Pseudomonadati</taxon>
        <taxon>Pseudomonadota</taxon>
        <taxon>Alphaproteobacteria</taxon>
        <taxon>Rhodobacterales</taxon>
        <taxon>Paracoccaceae</taxon>
        <taxon>Paracoccus</taxon>
    </lineage>
</organism>
<dbReference type="InterPro" id="IPR001853">
    <property type="entry name" value="DSBA-like_thioredoxin_dom"/>
</dbReference>
<evidence type="ECO:0000256" key="4">
    <source>
        <dbReference type="ARBA" id="ARBA00023284"/>
    </source>
</evidence>
<name>A0A1H8GDJ6_9RHOB</name>
<dbReference type="GO" id="GO:0016491">
    <property type="term" value="F:oxidoreductase activity"/>
    <property type="evidence" value="ECO:0007669"/>
    <property type="project" value="UniProtKB-KW"/>
</dbReference>
<keyword evidence="3" id="KW-1015">Disulfide bond</keyword>
<keyword evidence="4" id="KW-0676">Redox-active center</keyword>
<evidence type="ECO:0000259" key="7">
    <source>
        <dbReference type="Pfam" id="PF18312"/>
    </source>
</evidence>
<dbReference type="RefSeq" id="WP_090611026.1">
    <property type="nucleotide sequence ID" value="NZ_CP067124.1"/>
</dbReference>
<keyword evidence="9" id="KW-1185">Reference proteome</keyword>
<evidence type="ECO:0000313" key="8">
    <source>
        <dbReference type="EMBL" id="SEN41825.1"/>
    </source>
</evidence>